<gene>
    <name evidence="3" type="ORF">BC777_2175</name>
</gene>
<name>A0A2M8W4J0_9RHOB</name>
<dbReference type="AlphaFoldDB" id="A0A2M8W4J0"/>
<evidence type="ECO:0000313" key="3">
    <source>
        <dbReference type="EMBL" id="PJI85828.1"/>
    </source>
</evidence>
<keyword evidence="4" id="KW-1185">Reference proteome</keyword>
<dbReference type="RefSeq" id="WP_133122543.1">
    <property type="nucleotide sequence ID" value="NZ_PGTY01000002.1"/>
</dbReference>
<dbReference type="OrthoDB" id="7976614at2"/>
<evidence type="ECO:0000259" key="2">
    <source>
        <dbReference type="SMART" id="SM00672"/>
    </source>
</evidence>
<dbReference type="InterPro" id="IPR006598">
    <property type="entry name" value="CAP10"/>
</dbReference>
<dbReference type="PANTHER" id="PTHR12203:SF35">
    <property type="entry name" value="PROTEIN O-GLUCOSYLTRANSFERASE 1"/>
    <property type="match status" value="1"/>
</dbReference>
<evidence type="ECO:0000256" key="1">
    <source>
        <dbReference type="ARBA" id="ARBA00022679"/>
    </source>
</evidence>
<proteinExistence type="predicted"/>
<dbReference type="Proteomes" id="UP000228531">
    <property type="component" value="Unassembled WGS sequence"/>
</dbReference>
<evidence type="ECO:0000313" key="4">
    <source>
        <dbReference type="Proteomes" id="UP000228531"/>
    </source>
</evidence>
<dbReference type="InterPro" id="IPR051091">
    <property type="entry name" value="O-Glucosyltr/Glycosyltrsf_90"/>
</dbReference>
<reference evidence="3 4" key="1">
    <citation type="submission" date="2017-11" db="EMBL/GenBank/DDBJ databases">
        <title>Genomic Encyclopedia of Archaeal and Bacterial Type Strains, Phase II (KMG-II): From Individual Species to Whole Genera.</title>
        <authorList>
            <person name="Goeker M."/>
        </authorList>
    </citation>
    <scope>NUCLEOTIDE SEQUENCE [LARGE SCALE GENOMIC DNA]</scope>
    <source>
        <strain evidence="3 4">DSM 29128</strain>
    </source>
</reference>
<dbReference type="SMART" id="SM00672">
    <property type="entry name" value="CAP10"/>
    <property type="match status" value="1"/>
</dbReference>
<keyword evidence="1 3" id="KW-0808">Transferase</keyword>
<accession>A0A2M8W4J0</accession>
<sequence length="342" mass="39439">MKFSASRLKRRFYTPLIRYQDRRLVIEDSNKQCEQAGVAPIALKVRESAEPTAPTDVILTKEGGHIIALVNQSWPRGYLAGNRHKLAAFAYWLNQTSASVQRIVVNISDGHKVSVARYKYATSSSDDTLVPDAHFFRDYGYIATDRFAADHAPAWNDRKDDIVWRGALNGVGLFSLDPDTINNPGVLQRLRMAKACEQLDVDFRFVLKRREEYQNLLRRADLIGKRVDTFEWANMKYAIDIDGYTNAWCNFMQRLKLGCCVLKVESQFGFYQWYYHKLVPWEHFVPIRADLSDLQERIDWVKSNQHKARIIAEQGQAFAKAMTFESECNVAVETIEEREARG</sequence>
<organism evidence="3 4">
    <name type="scientific">Yoonia maricola</name>
    <dbReference type="NCBI Taxonomy" id="420999"/>
    <lineage>
        <taxon>Bacteria</taxon>
        <taxon>Pseudomonadati</taxon>
        <taxon>Pseudomonadota</taxon>
        <taxon>Alphaproteobacteria</taxon>
        <taxon>Rhodobacterales</taxon>
        <taxon>Paracoccaceae</taxon>
        <taxon>Yoonia</taxon>
    </lineage>
</organism>
<dbReference type="PANTHER" id="PTHR12203">
    <property type="entry name" value="KDEL LYS-ASP-GLU-LEU CONTAINING - RELATED"/>
    <property type="match status" value="1"/>
</dbReference>
<dbReference type="Pfam" id="PF05686">
    <property type="entry name" value="Glyco_transf_90"/>
    <property type="match status" value="1"/>
</dbReference>
<protein>
    <submittedName>
        <fullName evidence="3">Glycosyl transferase family 90</fullName>
    </submittedName>
</protein>
<dbReference type="GO" id="GO:0016740">
    <property type="term" value="F:transferase activity"/>
    <property type="evidence" value="ECO:0007669"/>
    <property type="project" value="UniProtKB-KW"/>
</dbReference>
<comment type="caution">
    <text evidence="3">The sequence shown here is derived from an EMBL/GenBank/DDBJ whole genome shotgun (WGS) entry which is preliminary data.</text>
</comment>
<feature type="domain" description="Glycosyl transferase CAP10" evidence="2">
    <location>
        <begin position="103"/>
        <end position="325"/>
    </location>
</feature>
<dbReference type="EMBL" id="PGTY01000002">
    <property type="protein sequence ID" value="PJI85828.1"/>
    <property type="molecule type" value="Genomic_DNA"/>
</dbReference>